<feature type="coiled-coil region" evidence="1">
    <location>
        <begin position="99"/>
        <end position="126"/>
    </location>
</feature>
<evidence type="ECO:0000313" key="3">
    <source>
        <dbReference type="Proteomes" id="UP000619545"/>
    </source>
</evidence>
<reference evidence="2" key="1">
    <citation type="journal article" date="2020" name="bioRxiv">
        <title>A rank-normalized archaeal taxonomy based on genome phylogeny resolves widespread incomplete and uneven classifications.</title>
        <authorList>
            <person name="Rinke C."/>
            <person name="Chuvochina M."/>
            <person name="Mussig A.J."/>
            <person name="Chaumeil P.-A."/>
            <person name="Waite D.W."/>
            <person name="Whitman W.B."/>
            <person name="Parks D.H."/>
            <person name="Hugenholtz P."/>
        </authorList>
    </citation>
    <scope>NUCLEOTIDE SEQUENCE</scope>
    <source>
        <strain evidence="2">UBA8853</strain>
    </source>
</reference>
<gene>
    <name evidence="2" type="ORF">HA336_05080</name>
</gene>
<name>A0A832SUN5_9EURY</name>
<organism evidence="2 3">
    <name type="scientific">Methanopyrus kandleri</name>
    <dbReference type="NCBI Taxonomy" id="2320"/>
    <lineage>
        <taxon>Archaea</taxon>
        <taxon>Methanobacteriati</taxon>
        <taxon>Methanobacteriota</taxon>
        <taxon>Methanomada group</taxon>
        <taxon>Methanopyri</taxon>
        <taxon>Methanopyrales</taxon>
        <taxon>Methanopyraceae</taxon>
        <taxon>Methanopyrus</taxon>
    </lineage>
</organism>
<proteinExistence type="predicted"/>
<comment type="caution">
    <text evidence="2">The sequence shown here is derived from an EMBL/GenBank/DDBJ whole genome shotgun (WGS) entry which is preliminary data.</text>
</comment>
<dbReference type="RefSeq" id="WP_011018642.1">
    <property type="nucleotide sequence ID" value="NZ_DUJS01000004.1"/>
</dbReference>
<evidence type="ECO:0000256" key="1">
    <source>
        <dbReference type="SAM" id="Coils"/>
    </source>
</evidence>
<sequence length="146" mass="16739">MILKFDHWSGPLYLHCSIRRGDPRRIIERSSTGVIIQAISTEYADYRVIASAACRAIRAFESDRNLARSLDLEFLVRLTGTRQIREAIDRAEPGDEFVLVVASRDRKKVRGVLKELEEEAEELEEFPERDGYKELLRTAASVDAEE</sequence>
<dbReference type="NCBIfam" id="NF011465">
    <property type="entry name" value="PRK14886.1-1"/>
    <property type="match status" value="1"/>
</dbReference>
<dbReference type="EMBL" id="DUJS01000004">
    <property type="protein sequence ID" value="HII70587.1"/>
    <property type="molecule type" value="Genomic_DNA"/>
</dbReference>
<dbReference type="Proteomes" id="UP000619545">
    <property type="component" value="Unassembled WGS sequence"/>
</dbReference>
<accession>A0A832SUN5</accession>
<protein>
    <submittedName>
        <fullName evidence="2">Uncharacterized protein</fullName>
    </submittedName>
</protein>
<keyword evidence="1" id="KW-0175">Coiled coil</keyword>
<dbReference type="Gene3D" id="3.30.2380.10">
    <property type="entry name" value="CGI121/TPRKB"/>
    <property type="match status" value="1"/>
</dbReference>
<dbReference type="InterPro" id="IPR036504">
    <property type="entry name" value="CGI121/TPRKB_sf"/>
</dbReference>
<evidence type="ECO:0000313" key="2">
    <source>
        <dbReference type="EMBL" id="HII70587.1"/>
    </source>
</evidence>
<dbReference type="GeneID" id="1477573"/>
<dbReference type="SUPFAM" id="SSF143870">
    <property type="entry name" value="PF0523-like"/>
    <property type="match status" value="1"/>
</dbReference>
<dbReference type="AlphaFoldDB" id="A0A832SUN5"/>